<dbReference type="SUPFAM" id="SSF159659">
    <property type="entry name" value="Cgl1923-like"/>
    <property type="match status" value="1"/>
</dbReference>
<feature type="non-terminal residue" evidence="1">
    <location>
        <position position="146"/>
    </location>
</feature>
<evidence type="ECO:0000313" key="1">
    <source>
        <dbReference type="EMBL" id="SVA00045.1"/>
    </source>
</evidence>
<proteinExistence type="predicted"/>
<name>A0A381S7F7_9ZZZZ</name>
<organism evidence="1">
    <name type="scientific">marine metagenome</name>
    <dbReference type="NCBI Taxonomy" id="408172"/>
    <lineage>
        <taxon>unclassified sequences</taxon>
        <taxon>metagenomes</taxon>
        <taxon>ecological metagenomes</taxon>
    </lineage>
</organism>
<dbReference type="EMBL" id="UINC01002762">
    <property type="protein sequence ID" value="SVA00045.1"/>
    <property type="molecule type" value="Genomic_DNA"/>
</dbReference>
<feature type="non-terminal residue" evidence="1">
    <location>
        <position position="1"/>
    </location>
</feature>
<reference evidence="1" key="1">
    <citation type="submission" date="2018-05" db="EMBL/GenBank/DDBJ databases">
        <authorList>
            <person name="Lanie J.A."/>
            <person name="Ng W.-L."/>
            <person name="Kazmierczak K.M."/>
            <person name="Andrzejewski T.M."/>
            <person name="Davidsen T.M."/>
            <person name="Wayne K.J."/>
            <person name="Tettelin H."/>
            <person name="Glass J.I."/>
            <person name="Rusch D."/>
            <person name="Podicherti R."/>
            <person name="Tsui H.-C.T."/>
            <person name="Winkler M.E."/>
        </authorList>
    </citation>
    <scope>NUCLEOTIDE SEQUENCE</scope>
</reference>
<protein>
    <submittedName>
        <fullName evidence="1">Uncharacterized protein</fullName>
    </submittedName>
</protein>
<accession>A0A381S7F7</accession>
<dbReference type="AlphaFoldDB" id="A0A381S7F7"/>
<dbReference type="Gene3D" id="3.40.50.10900">
    <property type="entry name" value="PAC-like subunit"/>
    <property type="match status" value="1"/>
</dbReference>
<sequence>VLVLALDGWIDAAGTAGEVRSHLLAGDGHMIGRFDTDRLLDHRARRPTLSLVDGVSRGLDWPAIELRLLDHLEGRDVLLLHGAEPDHEWRAFADAVVGMCQRLDVALVIGLGAYPAAVPHTRPTRLACTAGSADLVDRLDFLTASL</sequence>
<gene>
    <name evidence="1" type="ORF">METZ01_LOCUS52899</name>
</gene>
<dbReference type="Pfam" id="PF09754">
    <property type="entry name" value="PAC2"/>
    <property type="match status" value="1"/>
</dbReference>
<dbReference type="InterPro" id="IPR038389">
    <property type="entry name" value="PSMG2_sf"/>
</dbReference>
<dbReference type="InterPro" id="IPR019151">
    <property type="entry name" value="Proteasome_assmbl_chaperone_2"/>
</dbReference>